<dbReference type="EMBL" id="FLRB01000006">
    <property type="protein sequence ID" value="SBT20306.1"/>
    <property type="molecule type" value="Genomic_DNA"/>
</dbReference>
<name>A0A1C3JNE3_9GAMM</name>
<dbReference type="SUPFAM" id="SSF51161">
    <property type="entry name" value="Trimeric LpxA-like enzymes"/>
    <property type="match status" value="1"/>
</dbReference>
<evidence type="ECO:0000313" key="3">
    <source>
        <dbReference type="Proteomes" id="UP000092840"/>
    </source>
</evidence>
<keyword evidence="1" id="KW-0808">Transferase</keyword>
<dbReference type="PANTHER" id="PTHR23416:SF78">
    <property type="entry name" value="LIPOPOLYSACCHARIDE BIOSYNTHESIS O-ACETYL TRANSFERASE WBBJ-RELATED"/>
    <property type="match status" value="1"/>
</dbReference>
<dbReference type="Gene3D" id="2.160.10.10">
    <property type="entry name" value="Hexapeptide repeat proteins"/>
    <property type="match status" value="1"/>
</dbReference>
<evidence type="ECO:0000313" key="2">
    <source>
        <dbReference type="EMBL" id="SBT20306.1"/>
    </source>
</evidence>
<dbReference type="CDD" id="cd04647">
    <property type="entry name" value="LbH_MAT_like"/>
    <property type="match status" value="1"/>
</dbReference>
<proteinExistence type="predicted"/>
<dbReference type="RefSeq" id="WP_211564810.1">
    <property type="nucleotide sequence ID" value="NZ_FLRA01000003.1"/>
</dbReference>
<dbReference type="GO" id="GO:0047200">
    <property type="term" value="F:tetrahydrodipicolinate N-acetyltransferase activity"/>
    <property type="evidence" value="ECO:0007669"/>
    <property type="project" value="UniProtKB-EC"/>
</dbReference>
<dbReference type="PANTHER" id="PTHR23416">
    <property type="entry name" value="SIALIC ACID SYNTHASE-RELATED"/>
    <property type="match status" value="1"/>
</dbReference>
<dbReference type="Proteomes" id="UP000092840">
    <property type="component" value="Unassembled WGS sequence"/>
</dbReference>
<reference evidence="2 3" key="2">
    <citation type="submission" date="2016-06" db="EMBL/GenBank/DDBJ databases">
        <authorList>
            <person name="Rodrigo-Torres L."/>
            <person name="Arahal D.R."/>
        </authorList>
    </citation>
    <scope>NUCLEOTIDE SEQUENCE [LARGE SCALE GENOMIC DNA]</scope>
    <source>
        <strain evidence="2 3">CECT 5116</strain>
    </source>
</reference>
<reference evidence="1 4" key="1">
    <citation type="submission" date="2016-06" db="EMBL/GenBank/DDBJ databases">
        <authorList>
            <person name="Kjaerup R.B."/>
            <person name="Dalgaard T.S."/>
            <person name="Juul-Madsen H.R."/>
        </authorList>
    </citation>
    <scope>NUCLEOTIDE SEQUENCE [LARGE SCALE GENOMIC DNA]</scope>
    <source>
        <strain evidence="1 4">CECT 5115</strain>
    </source>
</reference>
<evidence type="ECO:0000313" key="1">
    <source>
        <dbReference type="EMBL" id="SBT16590.1"/>
    </source>
</evidence>
<keyword evidence="1" id="KW-0012">Acyltransferase</keyword>
<dbReference type="InterPro" id="IPR011004">
    <property type="entry name" value="Trimer_LpxA-like_sf"/>
</dbReference>
<evidence type="ECO:0000313" key="4">
    <source>
        <dbReference type="Proteomes" id="UP000092871"/>
    </source>
</evidence>
<organism evidence="1 4">
    <name type="scientific">Marinomonas gallaica</name>
    <dbReference type="NCBI Taxonomy" id="1806667"/>
    <lineage>
        <taxon>Bacteria</taxon>
        <taxon>Pseudomonadati</taxon>
        <taxon>Pseudomonadota</taxon>
        <taxon>Gammaproteobacteria</taxon>
        <taxon>Oceanospirillales</taxon>
        <taxon>Oceanospirillaceae</taxon>
        <taxon>Marinomonas</taxon>
    </lineage>
</organism>
<dbReference type="EC" id="2.3.1.89" evidence="1"/>
<dbReference type="InterPro" id="IPR051159">
    <property type="entry name" value="Hexapeptide_acetyltransf"/>
</dbReference>
<dbReference type="EMBL" id="FLRA01000003">
    <property type="protein sequence ID" value="SBT16590.1"/>
    <property type="molecule type" value="Genomic_DNA"/>
</dbReference>
<dbReference type="AlphaFoldDB" id="A0A1C3JNE3"/>
<protein>
    <submittedName>
        <fullName evidence="1">2,3,4,5-tetrahydropyridine-2,6-dicarboxylate N-acetyltransferase</fullName>
        <ecNumber evidence="1">2.3.1.89</ecNumber>
    </submittedName>
</protein>
<accession>A0A1C3JNE3</accession>
<sequence>MKALSKLYNYIRCIPKTLLFNFSYLPFKQAIKLPVIVSHRTQFLNRKGSIVVPKNAKTGKIKLGFGQVQVADASYSRFIWSLEKNGSVTFGHNVRIGTGSKLFVSGALSIGDNVNFSGETSITCQKQIDISEGCLVSWRTLFMDTDFHEIINNDGVCLNPDKPIFIGESIWVCANSTILKGVSIGAHSIVSASANVVSSFEGNNIIGGTPAKVIGSMENKTFCM</sequence>
<keyword evidence="3" id="KW-1185">Reference proteome</keyword>
<gene>
    <name evidence="1" type="primary">dapH</name>
    <name evidence="1" type="ORF">MGA5115_00671</name>
    <name evidence="2" type="ORF">MGA5116_00889</name>
</gene>
<dbReference type="Proteomes" id="UP000092871">
    <property type="component" value="Unassembled WGS sequence"/>
</dbReference>